<feature type="region of interest" description="Disordered" evidence="1">
    <location>
        <begin position="91"/>
        <end position="123"/>
    </location>
</feature>
<evidence type="ECO:0000313" key="5">
    <source>
        <dbReference type="Proteomes" id="UP000419743"/>
    </source>
</evidence>
<dbReference type="AlphaFoldDB" id="A0A7M4DM18"/>
<feature type="domain" description="DUF4342" evidence="3">
    <location>
        <begin position="9"/>
        <end position="90"/>
    </location>
</feature>
<dbReference type="Pfam" id="PF14242">
    <property type="entry name" value="DUF4342"/>
    <property type="match status" value="1"/>
</dbReference>
<dbReference type="RefSeq" id="WP_156741872.1">
    <property type="nucleotide sequence ID" value="NZ_CACRYJ010000046.1"/>
</dbReference>
<keyword evidence="2" id="KW-1133">Transmembrane helix</keyword>
<sequence length="123" mass="12839">MDEKQNEGEKTWYEEFSVSGSELLDKVKDLVHEGNVRRLYIKNSDGRTLLEIPLTAGVAITAVAAVIAPVLVAVGAVAALLTKVTLGVEREGAAASDPTAPATADQDAPGIAGVDPARDEDAR</sequence>
<evidence type="ECO:0000256" key="2">
    <source>
        <dbReference type="SAM" id="Phobius"/>
    </source>
</evidence>
<comment type="caution">
    <text evidence="4">The sequence shown here is derived from an EMBL/GenBank/DDBJ whole genome shotgun (WGS) entry which is preliminary data.</text>
</comment>
<proteinExistence type="predicted"/>
<name>A0A7M4DM18_9MICO</name>
<feature type="transmembrane region" description="Helical" evidence="2">
    <location>
        <begin position="54"/>
        <end position="81"/>
    </location>
</feature>
<evidence type="ECO:0000256" key="1">
    <source>
        <dbReference type="SAM" id="MobiDB-lite"/>
    </source>
</evidence>
<gene>
    <name evidence="4" type="ORF">HALOF300_03186</name>
</gene>
<reference evidence="4 5" key="1">
    <citation type="submission" date="2019-11" db="EMBL/GenBank/DDBJ databases">
        <authorList>
            <person name="Criscuolo A."/>
        </authorList>
    </citation>
    <scope>NUCLEOTIDE SEQUENCE [LARGE SCALE GENOMIC DNA]</scope>
    <source>
        <strain evidence="4">CIP111667</strain>
    </source>
</reference>
<dbReference type="InterPro" id="IPR025642">
    <property type="entry name" value="DUF4342"/>
</dbReference>
<keyword evidence="2" id="KW-0812">Transmembrane</keyword>
<organism evidence="4 5">
    <name type="scientific">Occultella aeris</name>
    <dbReference type="NCBI Taxonomy" id="2761496"/>
    <lineage>
        <taxon>Bacteria</taxon>
        <taxon>Bacillati</taxon>
        <taxon>Actinomycetota</taxon>
        <taxon>Actinomycetes</taxon>
        <taxon>Micrococcales</taxon>
        <taxon>Ruaniaceae</taxon>
        <taxon>Occultella</taxon>
    </lineage>
</organism>
<evidence type="ECO:0000259" key="3">
    <source>
        <dbReference type="Pfam" id="PF14242"/>
    </source>
</evidence>
<dbReference type="EMBL" id="CACRYJ010000046">
    <property type="protein sequence ID" value="VZO38350.1"/>
    <property type="molecule type" value="Genomic_DNA"/>
</dbReference>
<protein>
    <recommendedName>
        <fullName evidence="3">DUF4342 domain-containing protein</fullName>
    </recommendedName>
</protein>
<accession>A0A7M4DM18</accession>
<evidence type="ECO:0000313" key="4">
    <source>
        <dbReference type="EMBL" id="VZO38350.1"/>
    </source>
</evidence>
<keyword evidence="5" id="KW-1185">Reference proteome</keyword>
<keyword evidence="2" id="KW-0472">Membrane</keyword>
<dbReference type="Proteomes" id="UP000419743">
    <property type="component" value="Unassembled WGS sequence"/>
</dbReference>
<feature type="compositionally biased region" description="Low complexity" evidence="1">
    <location>
        <begin position="91"/>
        <end position="109"/>
    </location>
</feature>